<comment type="caution">
    <text evidence="2">The sequence shown here is derived from an EMBL/GenBank/DDBJ whole genome shotgun (WGS) entry which is preliminary data.</text>
</comment>
<evidence type="ECO:0000313" key="3">
    <source>
        <dbReference type="Proteomes" id="UP001187531"/>
    </source>
</evidence>
<dbReference type="GO" id="GO:0033204">
    <property type="term" value="F:ribonuclease P RNA binding"/>
    <property type="evidence" value="ECO:0007669"/>
    <property type="project" value="TreeGrafter"/>
</dbReference>
<protein>
    <recommendedName>
        <fullName evidence="4">Ribosomal protein L7Ae/L30e/S12e/Gadd45 domain-containing protein</fullName>
    </recommendedName>
</protein>
<proteinExistence type="predicted"/>
<reference evidence="2" key="1">
    <citation type="submission" date="2023-07" db="EMBL/GenBank/DDBJ databases">
        <title>Chromosome-level genome assembly of Artemia franciscana.</title>
        <authorList>
            <person name="Jo E."/>
        </authorList>
    </citation>
    <scope>NUCLEOTIDE SEQUENCE</scope>
    <source>
        <tissue evidence="2">Whole body</tissue>
    </source>
</reference>
<dbReference type="PANTHER" id="PTHR46948:SF1">
    <property type="entry name" value="RIBONUCLEASE P PROTEIN SUBUNIT P38"/>
    <property type="match status" value="1"/>
</dbReference>
<feature type="non-terminal residue" evidence="2">
    <location>
        <position position="1"/>
    </location>
</feature>
<dbReference type="AlphaFoldDB" id="A0AA88KXH9"/>
<evidence type="ECO:0008006" key="4">
    <source>
        <dbReference type="Google" id="ProtNLM"/>
    </source>
</evidence>
<accession>A0AA88KXH9</accession>
<dbReference type="GO" id="GO:0004526">
    <property type="term" value="F:ribonuclease P activity"/>
    <property type="evidence" value="ECO:0007669"/>
    <property type="project" value="TreeGrafter"/>
</dbReference>
<dbReference type="Proteomes" id="UP001187531">
    <property type="component" value="Unassembled WGS sequence"/>
</dbReference>
<dbReference type="EMBL" id="JAVRJZ010000020">
    <property type="protein sequence ID" value="KAK2705884.1"/>
    <property type="molecule type" value="Genomic_DNA"/>
</dbReference>
<gene>
    <name evidence="2" type="ORF">QYM36_016034</name>
</gene>
<dbReference type="Gene3D" id="3.30.1330.30">
    <property type="match status" value="1"/>
</dbReference>
<dbReference type="InterPro" id="IPR042848">
    <property type="entry name" value="Rpp38"/>
</dbReference>
<keyword evidence="3" id="KW-1185">Reference proteome</keyword>
<dbReference type="GO" id="GO:0001650">
    <property type="term" value="C:fibrillar center"/>
    <property type="evidence" value="ECO:0007669"/>
    <property type="project" value="TreeGrafter"/>
</dbReference>
<dbReference type="InterPro" id="IPR029064">
    <property type="entry name" value="Ribosomal_eL30-like_sf"/>
</dbReference>
<name>A0AA88KXH9_ARTSF</name>
<feature type="compositionally biased region" description="Basic residues" evidence="1">
    <location>
        <begin position="260"/>
        <end position="271"/>
    </location>
</feature>
<feature type="region of interest" description="Disordered" evidence="1">
    <location>
        <begin position="258"/>
        <end position="279"/>
    </location>
</feature>
<evidence type="ECO:0000256" key="1">
    <source>
        <dbReference type="SAM" id="MobiDB-lite"/>
    </source>
</evidence>
<dbReference type="PANTHER" id="PTHR46948">
    <property type="entry name" value="RIBONUCLEASE P PROTEIN SUBUNIT P38"/>
    <property type="match status" value="1"/>
</dbReference>
<dbReference type="GO" id="GO:0005655">
    <property type="term" value="C:nucleolar ribonuclease P complex"/>
    <property type="evidence" value="ECO:0007669"/>
    <property type="project" value="InterPro"/>
</dbReference>
<dbReference type="SUPFAM" id="SSF55315">
    <property type="entry name" value="L30e-like"/>
    <property type="match status" value="1"/>
</dbReference>
<evidence type="ECO:0000313" key="2">
    <source>
        <dbReference type="EMBL" id="KAK2705884.1"/>
    </source>
</evidence>
<dbReference type="GO" id="GO:0000172">
    <property type="term" value="C:ribonuclease MRP complex"/>
    <property type="evidence" value="ECO:0007669"/>
    <property type="project" value="InterPro"/>
</dbReference>
<organism evidence="2 3">
    <name type="scientific">Artemia franciscana</name>
    <name type="common">Brine shrimp</name>
    <name type="synonym">Artemia sanfranciscana</name>
    <dbReference type="NCBI Taxonomy" id="6661"/>
    <lineage>
        <taxon>Eukaryota</taxon>
        <taxon>Metazoa</taxon>
        <taxon>Ecdysozoa</taxon>
        <taxon>Arthropoda</taxon>
        <taxon>Crustacea</taxon>
        <taxon>Branchiopoda</taxon>
        <taxon>Anostraca</taxon>
        <taxon>Artemiidae</taxon>
        <taxon>Artemia</taxon>
    </lineage>
</organism>
<sequence length="279" mass="32112">QAENSKYLSCDLFFKMNKRKQTKLVYLVNPFDYEWPAFSITEESAVLETLKRHLSALRRPSINVPLPKNTPKEERRQRRCQLKEEILSKEEPNHEELESKRKALRNSLTAGAASLQRLLPTGSITVVILDKNCDPIPLSKLLVPVCRKYKTLVVAVRGLSECMSKTLNLNRCSCLGLKTEVKHPDNVLHQLYKEILKSLNVEDKSEQMEPVKDVLKTGKRNASSLEFDESRDALGQSESKYQYRPLQILQIETETEVKAKMTKKNKKMHSKAKNEMQKT</sequence>
<dbReference type="GO" id="GO:0001682">
    <property type="term" value="P:tRNA 5'-leader removal"/>
    <property type="evidence" value="ECO:0007669"/>
    <property type="project" value="InterPro"/>
</dbReference>